<keyword evidence="10" id="KW-1185">Reference proteome</keyword>
<evidence type="ECO:0000256" key="1">
    <source>
        <dbReference type="ARBA" id="ARBA00004323"/>
    </source>
</evidence>
<evidence type="ECO:0000313" key="11">
    <source>
        <dbReference type="RefSeq" id="XP_013394925.1"/>
    </source>
</evidence>
<dbReference type="EC" id="2.8.2.-" evidence="9"/>
<evidence type="ECO:0000256" key="2">
    <source>
        <dbReference type="ARBA" id="ARBA00006339"/>
    </source>
</evidence>
<keyword evidence="6 9" id="KW-0333">Golgi apparatus</keyword>
<evidence type="ECO:0000256" key="9">
    <source>
        <dbReference type="RuleBase" id="RU364020"/>
    </source>
</evidence>
<dbReference type="PANTHER" id="PTHR12137:SF54">
    <property type="entry name" value="CARBOHYDRATE SULFOTRANSFERASE"/>
    <property type="match status" value="1"/>
</dbReference>
<evidence type="ECO:0000256" key="4">
    <source>
        <dbReference type="ARBA" id="ARBA00022692"/>
    </source>
</evidence>
<keyword evidence="3 9" id="KW-0808">Transferase</keyword>
<evidence type="ECO:0000313" key="10">
    <source>
        <dbReference type="Proteomes" id="UP000085678"/>
    </source>
</evidence>
<dbReference type="Pfam" id="PF03567">
    <property type="entry name" value="Sulfotransfer_2"/>
    <property type="match status" value="1"/>
</dbReference>
<comment type="subcellular location">
    <subcellularLocation>
        <location evidence="1 9">Golgi apparatus membrane</location>
        <topology evidence="1 9">Single-pass type II membrane protein</topology>
    </subcellularLocation>
</comment>
<keyword evidence="4" id="KW-0812">Transmembrane</keyword>
<name>A0A1S3I9I6_LINAN</name>
<dbReference type="GeneID" id="106162253"/>
<evidence type="ECO:0000256" key="8">
    <source>
        <dbReference type="ARBA" id="ARBA00023180"/>
    </source>
</evidence>
<keyword evidence="9" id="KW-0735">Signal-anchor</keyword>
<reference evidence="11" key="1">
    <citation type="submission" date="2025-08" db="UniProtKB">
        <authorList>
            <consortium name="RefSeq"/>
        </authorList>
    </citation>
    <scope>IDENTIFICATION</scope>
    <source>
        <tissue evidence="11">Gonads</tissue>
    </source>
</reference>
<dbReference type="PANTHER" id="PTHR12137">
    <property type="entry name" value="CARBOHYDRATE SULFOTRANSFERASE"/>
    <property type="match status" value="1"/>
</dbReference>
<dbReference type="RefSeq" id="XP_013394925.1">
    <property type="nucleotide sequence ID" value="XM_013539471.1"/>
</dbReference>
<accession>A0A1S3I9I6</accession>
<dbReference type="GO" id="GO:0008146">
    <property type="term" value="F:sulfotransferase activity"/>
    <property type="evidence" value="ECO:0007669"/>
    <property type="project" value="InterPro"/>
</dbReference>
<protein>
    <recommendedName>
        <fullName evidence="9">Carbohydrate sulfotransferase</fullName>
        <ecNumber evidence="9">2.8.2.-</ecNumber>
    </recommendedName>
</protein>
<evidence type="ECO:0000256" key="3">
    <source>
        <dbReference type="ARBA" id="ARBA00022679"/>
    </source>
</evidence>
<dbReference type="Proteomes" id="UP000085678">
    <property type="component" value="Unplaced"/>
</dbReference>
<proteinExistence type="inferred from homology"/>
<keyword evidence="5" id="KW-1133">Transmembrane helix</keyword>
<keyword evidence="7" id="KW-0472">Membrane</keyword>
<dbReference type="InParanoid" id="A0A1S3I9I6"/>
<dbReference type="InterPro" id="IPR018011">
    <property type="entry name" value="Carb_sulfotrans_8-10"/>
</dbReference>
<dbReference type="GO" id="GO:0000139">
    <property type="term" value="C:Golgi membrane"/>
    <property type="evidence" value="ECO:0007669"/>
    <property type="project" value="UniProtKB-SubCell"/>
</dbReference>
<dbReference type="InterPro" id="IPR005331">
    <property type="entry name" value="Sulfotransferase"/>
</dbReference>
<dbReference type="AlphaFoldDB" id="A0A1S3I9I6"/>
<gene>
    <name evidence="11" type="primary">LOC106162253</name>
</gene>
<evidence type="ECO:0000256" key="5">
    <source>
        <dbReference type="ARBA" id="ARBA00022989"/>
    </source>
</evidence>
<keyword evidence="8 9" id="KW-0325">Glycoprotein</keyword>
<dbReference type="InterPro" id="IPR027417">
    <property type="entry name" value="P-loop_NTPase"/>
</dbReference>
<keyword evidence="9" id="KW-0119">Carbohydrate metabolism</keyword>
<organism evidence="10 11">
    <name type="scientific">Lingula anatina</name>
    <name type="common">Brachiopod</name>
    <name type="synonym">Lingula unguis</name>
    <dbReference type="NCBI Taxonomy" id="7574"/>
    <lineage>
        <taxon>Eukaryota</taxon>
        <taxon>Metazoa</taxon>
        <taxon>Spiralia</taxon>
        <taxon>Lophotrochozoa</taxon>
        <taxon>Brachiopoda</taxon>
        <taxon>Linguliformea</taxon>
        <taxon>Lingulata</taxon>
        <taxon>Lingulida</taxon>
        <taxon>Linguloidea</taxon>
        <taxon>Lingulidae</taxon>
        <taxon>Lingula</taxon>
    </lineage>
</organism>
<dbReference type="Gene3D" id="3.40.50.300">
    <property type="entry name" value="P-loop containing nucleotide triphosphate hydrolases"/>
    <property type="match status" value="1"/>
</dbReference>
<evidence type="ECO:0000256" key="6">
    <source>
        <dbReference type="ARBA" id="ARBA00023034"/>
    </source>
</evidence>
<sequence length="385" mass="44529">MRWSLRRRVVLGFLCFGFCLFVVSFNVRGRLPRNTYHRKVEKRVDQLEATTIPIEDIMAMMGNGQSENDQQSGLDDDVIPEEWREEIRRRKKLVSEACEKYKSVKIPLTKEWIKENGDHLIVEDQYKIIYCRVPKSGNTSWKRLLLALSGIINDTSVAHGKNGFNPRDSVEKYLHTLDMLSFSEAKQKLETHLKVMYLRHPLERLLSAYRNKLERNPLMHADVSSQVVPYVMKHYRGVEPILPVSVSQRRGRISGVFPSGKEFSFPKDEPPSWVPKITFEEFLRYVGDNQNFLNGHWAPPNDLCHPCVIQYDVIGYFGTISEDANNILKLVHAYPAFKFPNMFLNPETTSNLVNRYYSTVSKSTLQKIRPIYALDAAMSAANLRI</sequence>
<evidence type="ECO:0000256" key="7">
    <source>
        <dbReference type="ARBA" id="ARBA00023136"/>
    </source>
</evidence>
<dbReference type="GO" id="GO:0016051">
    <property type="term" value="P:carbohydrate biosynthetic process"/>
    <property type="evidence" value="ECO:0007669"/>
    <property type="project" value="InterPro"/>
</dbReference>
<dbReference type="KEGG" id="lak:106162253"/>
<dbReference type="OrthoDB" id="6380564at2759"/>
<comment type="similarity">
    <text evidence="2 9">Belongs to the sulfotransferase 2 family.</text>
</comment>